<protein>
    <submittedName>
        <fullName evidence="1">Uncharacterized protein</fullName>
    </submittedName>
</protein>
<proteinExistence type="predicted"/>
<gene>
    <name evidence="1" type="ORF">E2C01_063499</name>
</gene>
<reference evidence="1 2" key="1">
    <citation type="submission" date="2019-05" db="EMBL/GenBank/DDBJ databases">
        <title>Another draft genome of Portunus trituberculatus and its Hox gene families provides insights of decapod evolution.</title>
        <authorList>
            <person name="Jeong J.-H."/>
            <person name="Song I."/>
            <person name="Kim S."/>
            <person name="Choi T."/>
            <person name="Kim D."/>
            <person name="Ryu S."/>
            <person name="Kim W."/>
        </authorList>
    </citation>
    <scope>NUCLEOTIDE SEQUENCE [LARGE SCALE GENOMIC DNA]</scope>
    <source>
        <tissue evidence="1">Muscle</tissue>
    </source>
</reference>
<sequence>MLRPARNMHYYHHLLRLLPRSPPLCLPFHVTVS</sequence>
<organism evidence="1 2">
    <name type="scientific">Portunus trituberculatus</name>
    <name type="common">Swimming crab</name>
    <name type="synonym">Neptunus trituberculatus</name>
    <dbReference type="NCBI Taxonomy" id="210409"/>
    <lineage>
        <taxon>Eukaryota</taxon>
        <taxon>Metazoa</taxon>
        <taxon>Ecdysozoa</taxon>
        <taxon>Arthropoda</taxon>
        <taxon>Crustacea</taxon>
        <taxon>Multicrustacea</taxon>
        <taxon>Malacostraca</taxon>
        <taxon>Eumalacostraca</taxon>
        <taxon>Eucarida</taxon>
        <taxon>Decapoda</taxon>
        <taxon>Pleocyemata</taxon>
        <taxon>Brachyura</taxon>
        <taxon>Eubrachyura</taxon>
        <taxon>Portunoidea</taxon>
        <taxon>Portunidae</taxon>
        <taxon>Portuninae</taxon>
        <taxon>Portunus</taxon>
    </lineage>
</organism>
<accession>A0A5B7H9B5</accession>
<evidence type="ECO:0000313" key="2">
    <source>
        <dbReference type="Proteomes" id="UP000324222"/>
    </source>
</evidence>
<dbReference type="EMBL" id="VSRR010029150">
    <property type="protein sequence ID" value="MPC69281.1"/>
    <property type="molecule type" value="Genomic_DNA"/>
</dbReference>
<name>A0A5B7H9B5_PORTR</name>
<dbReference type="AlphaFoldDB" id="A0A5B7H9B5"/>
<keyword evidence="2" id="KW-1185">Reference proteome</keyword>
<evidence type="ECO:0000313" key="1">
    <source>
        <dbReference type="EMBL" id="MPC69281.1"/>
    </source>
</evidence>
<comment type="caution">
    <text evidence="1">The sequence shown here is derived from an EMBL/GenBank/DDBJ whole genome shotgun (WGS) entry which is preliminary data.</text>
</comment>
<dbReference type="Proteomes" id="UP000324222">
    <property type="component" value="Unassembled WGS sequence"/>
</dbReference>